<dbReference type="Proteomes" id="UP000315636">
    <property type="component" value="Unassembled WGS sequence"/>
</dbReference>
<gene>
    <name evidence="1" type="ORF">SAMN06264849_10289</name>
</gene>
<evidence type="ECO:0000313" key="2">
    <source>
        <dbReference type="Proteomes" id="UP000315636"/>
    </source>
</evidence>
<protein>
    <submittedName>
        <fullName evidence="1">Uncharacterized protein</fullName>
    </submittedName>
</protein>
<dbReference type="RefSeq" id="WP_142504406.1">
    <property type="nucleotide sequence ID" value="NZ_FXTI01000002.1"/>
</dbReference>
<keyword evidence="2" id="KW-1185">Reference proteome</keyword>
<reference evidence="1 2" key="1">
    <citation type="submission" date="2017-05" db="EMBL/GenBank/DDBJ databases">
        <authorList>
            <person name="Varghese N."/>
            <person name="Submissions S."/>
        </authorList>
    </citation>
    <scope>NUCLEOTIDE SEQUENCE [LARGE SCALE GENOMIC DNA]</scope>
    <source>
        <strain evidence="1 2">DSM 45474</strain>
    </source>
</reference>
<sequence length="194" mass="22958">MKDTYVLNVHGNSFVVFSNQEDLQRLGILWSIAARFKNAFIYLPTRKNPLTSYLKECWSQNGLDLLLLQHHVQFPLKRWKTIRSNLRRGKVVSVKSRIDQDLNLTFEDYCLLWDQYPHDRLDVKQRYETLFLVGSSRVFHYMVPGFFQLSRSGPRLSGSGYHDHIHLDSFLKGETTDEYTSLAVDFYDRKMWSK</sequence>
<evidence type="ECO:0000313" key="1">
    <source>
        <dbReference type="EMBL" id="SMO46468.1"/>
    </source>
</evidence>
<dbReference type="EMBL" id="FXTI01000002">
    <property type="protein sequence ID" value="SMO46468.1"/>
    <property type="molecule type" value="Genomic_DNA"/>
</dbReference>
<proteinExistence type="predicted"/>
<accession>A0A521BH69</accession>
<dbReference type="OrthoDB" id="2470936at2"/>
<dbReference type="AlphaFoldDB" id="A0A521BH69"/>
<organism evidence="1 2">
    <name type="scientific">Melghirimyces algeriensis</name>
    <dbReference type="NCBI Taxonomy" id="910412"/>
    <lineage>
        <taxon>Bacteria</taxon>
        <taxon>Bacillati</taxon>
        <taxon>Bacillota</taxon>
        <taxon>Bacilli</taxon>
        <taxon>Bacillales</taxon>
        <taxon>Thermoactinomycetaceae</taxon>
        <taxon>Melghirimyces</taxon>
    </lineage>
</organism>
<name>A0A521BH69_9BACL</name>